<dbReference type="InterPro" id="IPR050700">
    <property type="entry name" value="YIM1/Zinc_Alcohol_DH_Fams"/>
</dbReference>
<name>A0A895Y5Z6_9ACTN</name>
<dbReference type="InterPro" id="IPR013149">
    <property type="entry name" value="ADH-like_C"/>
</dbReference>
<reference evidence="2" key="1">
    <citation type="submission" date="2021-02" db="EMBL/GenBank/DDBJ databases">
        <title>Natrosporangium hydrolyticum gen. nov., sp. nov, a haloalkaliphilic actinobacterium from a soda solonchak soil.</title>
        <authorList>
            <person name="Sorokin D.Y."/>
            <person name="Khijniak T.V."/>
            <person name="Zakharycheva A.P."/>
            <person name="Boueva O.V."/>
            <person name="Ariskina E.V."/>
            <person name="Hahnke R.L."/>
            <person name="Bunk B."/>
            <person name="Sproer C."/>
            <person name="Schumann P."/>
            <person name="Evtushenko L.I."/>
            <person name="Kublanov I.V."/>
        </authorList>
    </citation>
    <scope>NUCLEOTIDE SEQUENCE</scope>
    <source>
        <strain evidence="2">DSM 106523</strain>
    </source>
</reference>
<dbReference type="AlphaFoldDB" id="A0A895Y5Z6"/>
<dbReference type="CDD" id="cd08267">
    <property type="entry name" value="MDR1"/>
    <property type="match status" value="1"/>
</dbReference>
<keyword evidence="3" id="KW-1185">Reference proteome</keyword>
<sequence length="226" mass="23307">MVTRYGPPEVVRIAEVPTPTPRADEVLVRVAAAAVTSADSRSRGARFPRGFAPFARLVFGLRRPRRPILGGAFAGQVTAVGPRVRGFGPGDEVCGMTGLKLGAHAQYVAVPATRLASKPTGVSHEDAAGVLFGGTTAAYFLRDRASLGPGVSVLVNGASGAIGTSAVQLAKQLGATVTGVTSQPNTALVSRLGADHVIDYTHEELASVSDRFDVVLDAVGNVLIRP</sequence>
<evidence type="ECO:0000313" key="2">
    <source>
        <dbReference type="EMBL" id="QSB12811.1"/>
    </source>
</evidence>
<accession>A0A895Y5Z6</accession>
<dbReference type="SUPFAM" id="SSF51735">
    <property type="entry name" value="NAD(P)-binding Rossmann-fold domains"/>
    <property type="match status" value="1"/>
</dbReference>
<organism evidence="2 3">
    <name type="scientific">Natronosporangium hydrolyticum</name>
    <dbReference type="NCBI Taxonomy" id="2811111"/>
    <lineage>
        <taxon>Bacteria</taxon>
        <taxon>Bacillati</taxon>
        <taxon>Actinomycetota</taxon>
        <taxon>Actinomycetes</taxon>
        <taxon>Micromonosporales</taxon>
        <taxon>Micromonosporaceae</taxon>
        <taxon>Natronosporangium</taxon>
    </lineage>
</organism>
<dbReference type="EMBL" id="CP070499">
    <property type="protein sequence ID" value="QSB12811.1"/>
    <property type="molecule type" value="Genomic_DNA"/>
</dbReference>
<evidence type="ECO:0000313" key="3">
    <source>
        <dbReference type="Proteomes" id="UP000662857"/>
    </source>
</evidence>
<dbReference type="InterPro" id="IPR011032">
    <property type="entry name" value="GroES-like_sf"/>
</dbReference>
<dbReference type="PANTHER" id="PTHR11695:SF648">
    <property type="entry name" value="ZINC-BINDING OXIDOREDUCTASE"/>
    <property type="match status" value="1"/>
</dbReference>
<dbReference type="PANTHER" id="PTHR11695">
    <property type="entry name" value="ALCOHOL DEHYDROGENASE RELATED"/>
    <property type="match status" value="1"/>
</dbReference>
<proteinExistence type="predicted"/>
<dbReference type="RefSeq" id="WP_239674852.1">
    <property type="nucleotide sequence ID" value="NZ_CP070499.1"/>
</dbReference>
<dbReference type="InterPro" id="IPR020843">
    <property type="entry name" value="ER"/>
</dbReference>
<evidence type="ECO:0000259" key="1">
    <source>
        <dbReference type="SMART" id="SM00829"/>
    </source>
</evidence>
<gene>
    <name evidence="2" type="ORF">JQS43_14070</name>
</gene>
<dbReference type="InterPro" id="IPR036291">
    <property type="entry name" value="NAD(P)-bd_dom_sf"/>
</dbReference>
<dbReference type="KEGG" id="nhy:JQS43_14070"/>
<feature type="domain" description="Enoyl reductase (ER)" evidence="1">
    <location>
        <begin position="6"/>
        <end position="224"/>
    </location>
</feature>
<dbReference type="SUPFAM" id="SSF50129">
    <property type="entry name" value="GroES-like"/>
    <property type="match status" value="1"/>
</dbReference>
<dbReference type="Gene3D" id="3.40.50.720">
    <property type="entry name" value="NAD(P)-binding Rossmann-like Domain"/>
    <property type="match status" value="1"/>
</dbReference>
<dbReference type="Gene3D" id="3.90.180.10">
    <property type="entry name" value="Medium-chain alcohol dehydrogenases, catalytic domain"/>
    <property type="match status" value="1"/>
</dbReference>
<dbReference type="GO" id="GO:0016491">
    <property type="term" value="F:oxidoreductase activity"/>
    <property type="evidence" value="ECO:0007669"/>
    <property type="project" value="InterPro"/>
</dbReference>
<dbReference type="SMART" id="SM00829">
    <property type="entry name" value="PKS_ER"/>
    <property type="match status" value="1"/>
</dbReference>
<dbReference type="InterPro" id="IPR013154">
    <property type="entry name" value="ADH-like_N"/>
</dbReference>
<protein>
    <submittedName>
        <fullName evidence="2">NAD(P)-dependent alcohol dehydrogenase</fullName>
    </submittedName>
</protein>
<dbReference type="Proteomes" id="UP000662857">
    <property type="component" value="Chromosome"/>
</dbReference>
<dbReference type="Pfam" id="PF08240">
    <property type="entry name" value="ADH_N"/>
    <property type="match status" value="1"/>
</dbReference>
<dbReference type="Pfam" id="PF00107">
    <property type="entry name" value="ADH_zinc_N"/>
    <property type="match status" value="1"/>
</dbReference>